<comment type="similarity">
    <text evidence="2 11">Belongs to the sulfotransferase 2 family.</text>
</comment>
<dbReference type="GO" id="GO:0016051">
    <property type="term" value="P:carbohydrate biosynthetic process"/>
    <property type="evidence" value="ECO:0007669"/>
    <property type="project" value="InterPro"/>
</dbReference>
<keyword evidence="3 11" id="KW-0808">Transferase</keyword>
<evidence type="ECO:0000256" key="7">
    <source>
        <dbReference type="ARBA" id="ARBA00023034"/>
    </source>
</evidence>
<keyword evidence="13" id="KW-1185">Reference proteome</keyword>
<dbReference type="InterPro" id="IPR005331">
    <property type="entry name" value="Sulfotransferase"/>
</dbReference>
<keyword evidence="6 11" id="KW-1133">Transmembrane helix</keyword>
<evidence type="ECO:0000313" key="13">
    <source>
        <dbReference type="Proteomes" id="UP000261620"/>
    </source>
</evidence>
<evidence type="ECO:0000256" key="8">
    <source>
        <dbReference type="ARBA" id="ARBA00023136"/>
    </source>
</evidence>
<sequence length="206" mass="24024">LLQRVCPCHILGPAFIFLFILCFFLPSFIQMGHPSLVHTYPYKQMKLLAAQRSLQARRELLEEACLSHTRKRQVLSPEDLKHLIVDDKHNLIYCYVPKVACTNWKRVLMVLTSDGRLTSPLDIPANEAHVAGNLHTLSEFSVPEINHRLRSYLKFIFAREPFERLVSAYRNKFTRKVTSRWVTALFICYGYIFHPCPKRYVKSTDS</sequence>
<evidence type="ECO:0000256" key="2">
    <source>
        <dbReference type="ARBA" id="ARBA00006339"/>
    </source>
</evidence>
<accession>A0A3Q3XC54</accession>
<dbReference type="Pfam" id="PF03567">
    <property type="entry name" value="Sulfotransfer_2"/>
    <property type="match status" value="1"/>
</dbReference>
<evidence type="ECO:0000256" key="6">
    <source>
        <dbReference type="ARBA" id="ARBA00022989"/>
    </source>
</evidence>
<dbReference type="EC" id="2.8.2.-" evidence="11"/>
<evidence type="ECO:0000256" key="3">
    <source>
        <dbReference type="ARBA" id="ARBA00022679"/>
    </source>
</evidence>
<keyword evidence="9 11" id="KW-0325">Glycoprotein</keyword>
<evidence type="ECO:0000313" key="12">
    <source>
        <dbReference type="Ensembl" id="ENSMMOP00000025940.1"/>
    </source>
</evidence>
<evidence type="ECO:0000256" key="1">
    <source>
        <dbReference type="ARBA" id="ARBA00004323"/>
    </source>
</evidence>
<keyword evidence="7 11" id="KW-0333">Golgi apparatus</keyword>
<evidence type="ECO:0000256" key="11">
    <source>
        <dbReference type="RuleBase" id="RU364020"/>
    </source>
</evidence>
<keyword evidence="8 11" id="KW-0472">Membrane</keyword>
<dbReference type="GO" id="GO:0008146">
    <property type="term" value="F:sulfotransferase activity"/>
    <property type="evidence" value="ECO:0007669"/>
    <property type="project" value="InterPro"/>
</dbReference>
<reference evidence="12" key="1">
    <citation type="submission" date="2025-08" db="UniProtKB">
        <authorList>
            <consortium name="Ensembl"/>
        </authorList>
    </citation>
    <scope>IDENTIFICATION</scope>
</reference>
<keyword evidence="5 11" id="KW-0735">Signal-anchor</keyword>
<evidence type="ECO:0000256" key="4">
    <source>
        <dbReference type="ARBA" id="ARBA00022692"/>
    </source>
</evidence>
<evidence type="ECO:0000256" key="5">
    <source>
        <dbReference type="ARBA" id="ARBA00022968"/>
    </source>
</evidence>
<evidence type="ECO:0000256" key="9">
    <source>
        <dbReference type="ARBA" id="ARBA00023180"/>
    </source>
</evidence>
<evidence type="ECO:0000256" key="10">
    <source>
        <dbReference type="ARBA" id="ARBA00023277"/>
    </source>
</evidence>
<dbReference type="STRING" id="94237.ENSMMOP00000025940"/>
<feature type="transmembrane region" description="Helical" evidence="11">
    <location>
        <begin position="7"/>
        <end position="29"/>
    </location>
</feature>
<proteinExistence type="inferred from homology"/>
<organism evidence="12 13">
    <name type="scientific">Mola mola</name>
    <name type="common">Ocean sunfish</name>
    <name type="synonym">Tetraodon mola</name>
    <dbReference type="NCBI Taxonomy" id="94237"/>
    <lineage>
        <taxon>Eukaryota</taxon>
        <taxon>Metazoa</taxon>
        <taxon>Chordata</taxon>
        <taxon>Craniata</taxon>
        <taxon>Vertebrata</taxon>
        <taxon>Euteleostomi</taxon>
        <taxon>Actinopterygii</taxon>
        <taxon>Neopterygii</taxon>
        <taxon>Teleostei</taxon>
        <taxon>Neoteleostei</taxon>
        <taxon>Acanthomorphata</taxon>
        <taxon>Eupercaria</taxon>
        <taxon>Tetraodontiformes</taxon>
        <taxon>Molidae</taxon>
        <taxon>Mola</taxon>
    </lineage>
</organism>
<reference evidence="12" key="2">
    <citation type="submission" date="2025-09" db="UniProtKB">
        <authorList>
            <consortium name="Ensembl"/>
        </authorList>
    </citation>
    <scope>IDENTIFICATION</scope>
</reference>
<name>A0A3Q3XC54_MOLML</name>
<dbReference type="GO" id="GO:0000139">
    <property type="term" value="C:Golgi membrane"/>
    <property type="evidence" value="ECO:0007669"/>
    <property type="project" value="UniProtKB-SubCell"/>
</dbReference>
<dbReference type="InterPro" id="IPR018011">
    <property type="entry name" value="Carb_sulfotrans_8-10"/>
</dbReference>
<keyword evidence="10 11" id="KW-0119">Carbohydrate metabolism</keyword>
<dbReference type="PANTHER" id="PTHR12137">
    <property type="entry name" value="CARBOHYDRATE SULFOTRANSFERASE"/>
    <property type="match status" value="1"/>
</dbReference>
<protein>
    <recommendedName>
        <fullName evidence="11">Carbohydrate sulfotransferase</fullName>
        <ecNumber evidence="11">2.8.2.-</ecNumber>
    </recommendedName>
</protein>
<dbReference type="PANTHER" id="PTHR12137:SF60">
    <property type="entry name" value="CARBOHYDRATE SULFOTRANSFERASE 13"/>
    <property type="match status" value="1"/>
</dbReference>
<dbReference type="Proteomes" id="UP000261620">
    <property type="component" value="Unplaced"/>
</dbReference>
<dbReference type="Ensembl" id="ENSMMOT00000026380.1">
    <property type="protein sequence ID" value="ENSMMOP00000025940.1"/>
    <property type="gene ID" value="ENSMMOG00000019672.1"/>
</dbReference>
<dbReference type="GO" id="GO:0030166">
    <property type="term" value="P:proteoglycan biosynthetic process"/>
    <property type="evidence" value="ECO:0007669"/>
    <property type="project" value="TreeGrafter"/>
</dbReference>
<keyword evidence="4 11" id="KW-0812">Transmembrane</keyword>
<comment type="subcellular location">
    <subcellularLocation>
        <location evidence="1 11">Golgi apparatus membrane</location>
        <topology evidence="1 11">Single-pass type II membrane protein</topology>
    </subcellularLocation>
</comment>
<dbReference type="AlphaFoldDB" id="A0A3Q3XC54"/>